<dbReference type="SUPFAM" id="SSF53335">
    <property type="entry name" value="S-adenosyl-L-methionine-dependent methyltransferases"/>
    <property type="match status" value="1"/>
</dbReference>
<keyword evidence="2" id="KW-0808">Transferase</keyword>
<dbReference type="Proteomes" id="UP000653578">
    <property type="component" value="Unassembled WGS sequence"/>
</dbReference>
<dbReference type="InterPro" id="IPR013216">
    <property type="entry name" value="Methyltransf_11"/>
</dbReference>
<proteinExistence type="predicted"/>
<organism evidence="2 3">
    <name type="scientific">Paenibacillus plantarum</name>
    <dbReference type="NCBI Taxonomy" id="2654975"/>
    <lineage>
        <taxon>Bacteria</taxon>
        <taxon>Bacillati</taxon>
        <taxon>Bacillota</taxon>
        <taxon>Bacilli</taxon>
        <taxon>Bacillales</taxon>
        <taxon>Paenibacillaceae</taxon>
        <taxon>Paenibacillus</taxon>
    </lineage>
</organism>
<keyword evidence="2" id="KW-0489">Methyltransferase</keyword>
<protein>
    <submittedName>
        <fullName evidence="2">Methyltransferase domain-containing protein</fullName>
    </submittedName>
</protein>
<dbReference type="CDD" id="cd02440">
    <property type="entry name" value="AdoMet_MTases"/>
    <property type="match status" value="1"/>
</dbReference>
<dbReference type="GO" id="GO:0032259">
    <property type="term" value="P:methylation"/>
    <property type="evidence" value="ECO:0007669"/>
    <property type="project" value="UniProtKB-KW"/>
</dbReference>
<accession>A0ABX1XC88</accession>
<evidence type="ECO:0000313" key="2">
    <source>
        <dbReference type="EMBL" id="NOU66090.1"/>
    </source>
</evidence>
<comment type="caution">
    <text evidence="2">The sequence shown here is derived from an EMBL/GenBank/DDBJ whole genome shotgun (WGS) entry which is preliminary data.</text>
</comment>
<feature type="domain" description="Methyltransferase type 11" evidence="1">
    <location>
        <begin position="55"/>
        <end position="169"/>
    </location>
</feature>
<reference evidence="2 3" key="1">
    <citation type="submission" date="2019-10" db="EMBL/GenBank/DDBJ databases">
        <title>Description of Paenibacillus humi sp. nov.</title>
        <authorList>
            <person name="Carlier A."/>
            <person name="Qi S."/>
        </authorList>
    </citation>
    <scope>NUCLEOTIDE SEQUENCE [LARGE SCALE GENOMIC DNA]</scope>
    <source>
        <strain evidence="2 3">LMG 31461</strain>
    </source>
</reference>
<dbReference type="Gene3D" id="3.40.50.150">
    <property type="entry name" value="Vaccinia Virus protein VP39"/>
    <property type="match status" value="1"/>
</dbReference>
<dbReference type="EMBL" id="WHNY01000060">
    <property type="protein sequence ID" value="NOU66090.1"/>
    <property type="molecule type" value="Genomic_DNA"/>
</dbReference>
<evidence type="ECO:0000259" key="1">
    <source>
        <dbReference type="Pfam" id="PF08241"/>
    </source>
</evidence>
<evidence type="ECO:0000313" key="3">
    <source>
        <dbReference type="Proteomes" id="UP000653578"/>
    </source>
</evidence>
<dbReference type="PANTHER" id="PTHR43591">
    <property type="entry name" value="METHYLTRANSFERASE"/>
    <property type="match status" value="1"/>
</dbReference>
<sequence>MIYGGMCMAIDTSRFFTYEDTKNQDIFYRLPDHWWSRHYEYIWASHFVEKGDVVLDAACGLGHPFKYYLADKCKEVYACDMDERILDSNEIIKELEYYIGKENIDQINLPILSIPKFAVSDISNLPYEDAKFDVAFCISVMEHIEDTEVQLRSLQEFKRVMKDDGKLIITVDYPDVDVESFLSLISASGLQLVGDHDFTKPDNAITSDYYGRDLWCIRFVLEKINL</sequence>
<gene>
    <name evidence="2" type="ORF">GC096_18805</name>
</gene>
<dbReference type="GO" id="GO:0008168">
    <property type="term" value="F:methyltransferase activity"/>
    <property type="evidence" value="ECO:0007669"/>
    <property type="project" value="UniProtKB-KW"/>
</dbReference>
<dbReference type="InterPro" id="IPR029063">
    <property type="entry name" value="SAM-dependent_MTases_sf"/>
</dbReference>
<dbReference type="Pfam" id="PF08241">
    <property type="entry name" value="Methyltransf_11"/>
    <property type="match status" value="1"/>
</dbReference>
<keyword evidence="3" id="KW-1185">Reference proteome</keyword>
<name>A0ABX1XC88_9BACL</name>